<organism evidence="2 3">
    <name type="scientific">Endozoicomonas montiporae</name>
    <dbReference type="NCBI Taxonomy" id="1027273"/>
    <lineage>
        <taxon>Bacteria</taxon>
        <taxon>Pseudomonadati</taxon>
        <taxon>Pseudomonadota</taxon>
        <taxon>Gammaproteobacteria</taxon>
        <taxon>Oceanospirillales</taxon>
        <taxon>Endozoicomonadaceae</taxon>
        <taxon>Endozoicomonas</taxon>
    </lineage>
</organism>
<dbReference type="InterPro" id="IPR029442">
    <property type="entry name" value="GyrI-like"/>
</dbReference>
<dbReference type="Proteomes" id="UP000028006">
    <property type="component" value="Unassembled WGS sequence"/>
</dbReference>
<evidence type="ECO:0000313" key="2">
    <source>
        <dbReference type="EMBL" id="KEQ14570.1"/>
    </source>
</evidence>
<dbReference type="Gene3D" id="3.20.80.10">
    <property type="entry name" value="Regulatory factor, effector binding domain"/>
    <property type="match status" value="1"/>
</dbReference>
<name>A0A081N7Z7_9GAMM</name>
<dbReference type="SUPFAM" id="SSF55136">
    <property type="entry name" value="Probable bacterial effector-binding domain"/>
    <property type="match status" value="1"/>
</dbReference>
<accession>A0A081N7Z7</accession>
<proteinExistence type="predicted"/>
<dbReference type="RefSeq" id="WP_034874503.1">
    <property type="nucleotide sequence ID" value="NZ_JOKG01000002.1"/>
</dbReference>
<keyword evidence="3" id="KW-1185">Reference proteome</keyword>
<dbReference type="InterPro" id="IPR008319">
    <property type="entry name" value="GyrI-like_CCH_Lin2189-like"/>
</dbReference>
<reference evidence="2 3" key="1">
    <citation type="submission" date="2014-06" db="EMBL/GenBank/DDBJ databases">
        <title>Whole Genome Sequences of Three Symbiotic Endozoicomonas Bacteria.</title>
        <authorList>
            <person name="Neave M.J."/>
            <person name="Apprill A."/>
            <person name="Voolstra C.R."/>
        </authorList>
    </citation>
    <scope>NUCLEOTIDE SEQUENCE [LARGE SCALE GENOMIC DNA]</scope>
    <source>
        <strain evidence="2 3">LMG 24815</strain>
    </source>
</reference>
<feature type="domain" description="GyrI-like small molecule binding" evidence="1">
    <location>
        <begin position="18"/>
        <end position="206"/>
    </location>
</feature>
<comment type="caution">
    <text evidence="2">The sequence shown here is derived from an EMBL/GenBank/DDBJ whole genome shotgun (WGS) entry which is preliminary data.</text>
</comment>
<protein>
    <recommendedName>
        <fullName evidence="1">GyrI-like small molecule binding domain-containing protein</fullName>
    </recommendedName>
</protein>
<sequence>MKNEWRKSEKELYIPKTKPQLIDIPKFNYFAINGKGNPNSDYFIKYIEALYAASYSVRMSHKSGFSLSDFFEYTVYPLEGIWDISDDEKQKVNGVLNKDALIYTLMIRQPSFVTKEFASEAIERASKKKDNPLIRDLQFISLEDGQCVQMLHVGSFDNEPETFKIMEEFCSQNNLERSSMQHREIYLSDFRKTQTDKLKTNLRFKVRRVKS</sequence>
<gene>
    <name evidence="2" type="ORF">GZ77_09580</name>
</gene>
<dbReference type="Pfam" id="PF06445">
    <property type="entry name" value="GyrI-like"/>
    <property type="match status" value="1"/>
</dbReference>
<dbReference type="PIRSF" id="PIRSF031644">
    <property type="entry name" value="UCP031644"/>
    <property type="match status" value="1"/>
</dbReference>
<dbReference type="AlphaFoldDB" id="A0A081N7Z7"/>
<evidence type="ECO:0000259" key="1">
    <source>
        <dbReference type="Pfam" id="PF06445"/>
    </source>
</evidence>
<dbReference type="EMBL" id="JOKG01000002">
    <property type="protein sequence ID" value="KEQ14570.1"/>
    <property type="molecule type" value="Genomic_DNA"/>
</dbReference>
<dbReference type="eggNOG" id="COG4832">
    <property type="taxonomic scope" value="Bacteria"/>
</dbReference>
<evidence type="ECO:0000313" key="3">
    <source>
        <dbReference type="Proteomes" id="UP000028006"/>
    </source>
</evidence>
<dbReference type="InterPro" id="IPR011256">
    <property type="entry name" value="Reg_factor_effector_dom_sf"/>
</dbReference>